<keyword evidence="2" id="KW-1185">Reference proteome</keyword>
<gene>
    <name evidence="1" type="ORF">CLV72_103327</name>
</gene>
<evidence type="ECO:0000313" key="1">
    <source>
        <dbReference type="EMBL" id="PRX99722.1"/>
    </source>
</evidence>
<organism evidence="1 2">
    <name type="scientific">Allonocardiopsis opalescens</name>
    <dbReference type="NCBI Taxonomy" id="1144618"/>
    <lineage>
        <taxon>Bacteria</taxon>
        <taxon>Bacillati</taxon>
        <taxon>Actinomycetota</taxon>
        <taxon>Actinomycetes</taxon>
        <taxon>Streptosporangiales</taxon>
        <taxon>Allonocardiopsis</taxon>
    </lineage>
</organism>
<evidence type="ECO:0000313" key="2">
    <source>
        <dbReference type="Proteomes" id="UP000237846"/>
    </source>
</evidence>
<reference evidence="1 2" key="1">
    <citation type="submission" date="2018-03" db="EMBL/GenBank/DDBJ databases">
        <title>Genomic Encyclopedia of Archaeal and Bacterial Type Strains, Phase II (KMG-II): from individual species to whole genera.</title>
        <authorList>
            <person name="Goeker M."/>
        </authorList>
    </citation>
    <scope>NUCLEOTIDE SEQUENCE [LARGE SCALE GENOMIC DNA]</scope>
    <source>
        <strain evidence="1 2">DSM 45601</strain>
    </source>
</reference>
<dbReference type="AlphaFoldDB" id="A0A2T0Q7E3"/>
<comment type="caution">
    <text evidence="1">The sequence shown here is derived from an EMBL/GenBank/DDBJ whole genome shotgun (WGS) entry which is preliminary data.</text>
</comment>
<dbReference type="Proteomes" id="UP000237846">
    <property type="component" value="Unassembled WGS sequence"/>
</dbReference>
<dbReference type="SUPFAM" id="SSF48498">
    <property type="entry name" value="Tetracyclin repressor-like, C-terminal domain"/>
    <property type="match status" value="1"/>
</dbReference>
<name>A0A2T0Q7E3_9ACTN</name>
<dbReference type="Gene3D" id="1.10.357.10">
    <property type="entry name" value="Tetracycline Repressor, domain 2"/>
    <property type="match status" value="1"/>
</dbReference>
<dbReference type="RefSeq" id="WP_106244545.1">
    <property type="nucleotide sequence ID" value="NZ_PVZC01000003.1"/>
</dbReference>
<accession>A0A2T0Q7E3</accession>
<proteinExistence type="predicted"/>
<sequence>MLGSQAVHRPLRTDRPGSAHSFVRMFASPAILRAHPAVRGMLFDQPQGTTEARIHRRAHRPAAAQVGPEFFTLSTDRLFEAGLDALITGFRHEERR</sequence>
<dbReference type="EMBL" id="PVZC01000003">
    <property type="protein sequence ID" value="PRX99722.1"/>
    <property type="molecule type" value="Genomic_DNA"/>
</dbReference>
<protein>
    <submittedName>
        <fullName evidence="1">Uncharacterized protein</fullName>
    </submittedName>
</protein>
<dbReference type="InterPro" id="IPR036271">
    <property type="entry name" value="Tet_transcr_reg_TetR-rel_C_sf"/>
</dbReference>